<name>A0A6M3JVP0_9ZZZZ</name>
<dbReference type="EMBL" id="MT142000">
    <property type="protein sequence ID" value="QJA73072.1"/>
    <property type="molecule type" value="Genomic_DNA"/>
</dbReference>
<protein>
    <submittedName>
        <fullName evidence="1">Uncharacterized protein</fullName>
    </submittedName>
</protein>
<sequence length="151" mass="16761">MILTITNVETMTGEYGDYLKVTGEDKDGNEKFKNVGKKFHDKYPILIKGSQVDFKNVKKDGKWVLSDIVAVRLTDPQEPMEPDDYPDKEVLPTAVKSTAQKRDTGKNGAFSLSYAKDVACSCISSGQLKPTESKTFIITLASSFLDWLNGE</sequence>
<accession>A0A6M3JVP0</accession>
<reference evidence="1" key="1">
    <citation type="submission" date="2020-03" db="EMBL/GenBank/DDBJ databases">
        <title>The deep terrestrial virosphere.</title>
        <authorList>
            <person name="Holmfeldt K."/>
            <person name="Nilsson E."/>
            <person name="Simone D."/>
            <person name="Lopez-Fernandez M."/>
            <person name="Wu X."/>
            <person name="de Brujin I."/>
            <person name="Lundin D."/>
            <person name="Andersson A."/>
            <person name="Bertilsson S."/>
            <person name="Dopson M."/>
        </authorList>
    </citation>
    <scope>NUCLEOTIDE SEQUENCE</scope>
    <source>
        <strain evidence="1">MM415A02497</strain>
    </source>
</reference>
<organism evidence="1">
    <name type="scientific">viral metagenome</name>
    <dbReference type="NCBI Taxonomy" id="1070528"/>
    <lineage>
        <taxon>unclassified sequences</taxon>
        <taxon>metagenomes</taxon>
        <taxon>organismal metagenomes</taxon>
    </lineage>
</organism>
<dbReference type="AlphaFoldDB" id="A0A6M3JVP0"/>
<evidence type="ECO:0000313" key="1">
    <source>
        <dbReference type="EMBL" id="QJA73072.1"/>
    </source>
</evidence>
<gene>
    <name evidence="1" type="ORF">MM415A02497_0003</name>
</gene>
<proteinExistence type="predicted"/>